<gene>
    <name evidence="1" type="ORF">WKI58_24610</name>
</gene>
<dbReference type="EMBL" id="JBBKAI010000002">
    <property type="protein sequence ID" value="MEJ8659667.1"/>
    <property type="molecule type" value="Genomic_DNA"/>
</dbReference>
<protein>
    <submittedName>
        <fullName evidence="1">Uncharacterized protein</fullName>
    </submittedName>
</protein>
<evidence type="ECO:0000313" key="1">
    <source>
        <dbReference type="EMBL" id="MEJ8659667.1"/>
    </source>
</evidence>
<accession>A0ACC6QMG2</accession>
<sequence>MDHDRPDGPDGPDRHDGPDGPDRGDGPDGRDGPDGTRDFAGEFETHVTIGTPQDDPRSVEALARWAKSHGIKFTHILLARGRTPSQPMLTLSDTGTLTGQRRTARALAERLTAAGFPVVRTKIEAAPWNDGVPRTAEDARGLPGHCHFEHHVKLRLPYGYDAALLAAVSERHDAHVSRNARRVHADGVQERFVTQRVHGSGRPAARAALEGLLAALTAAGFEPSETEEEFVVEDDNPGVDAGWLGLPHQ</sequence>
<reference evidence="1" key="1">
    <citation type="submission" date="2024-03" db="EMBL/GenBank/DDBJ databases">
        <title>Novel Streptomyces species of biotechnological and ecological value are a feature of Machair soil.</title>
        <authorList>
            <person name="Prole J.R."/>
            <person name="Goodfellow M."/>
            <person name="Allenby N."/>
            <person name="Ward A.C."/>
        </authorList>
    </citation>
    <scope>NUCLEOTIDE SEQUENCE</scope>
    <source>
        <strain evidence="1">MS1.AVA.4</strain>
    </source>
</reference>
<name>A0ACC6QMG2_9ACTN</name>
<organism evidence="1 2">
    <name type="scientific">Streptomyces pratisoli</name>
    <dbReference type="NCBI Taxonomy" id="3139917"/>
    <lineage>
        <taxon>Bacteria</taxon>
        <taxon>Bacillati</taxon>
        <taxon>Actinomycetota</taxon>
        <taxon>Actinomycetes</taxon>
        <taxon>Kitasatosporales</taxon>
        <taxon>Streptomycetaceae</taxon>
        <taxon>Streptomyces</taxon>
    </lineage>
</organism>
<keyword evidence="2" id="KW-1185">Reference proteome</keyword>
<evidence type="ECO:0000313" key="2">
    <source>
        <dbReference type="Proteomes" id="UP001375539"/>
    </source>
</evidence>
<comment type="caution">
    <text evidence="1">The sequence shown here is derived from an EMBL/GenBank/DDBJ whole genome shotgun (WGS) entry which is preliminary data.</text>
</comment>
<proteinExistence type="predicted"/>
<dbReference type="Proteomes" id="UP001375539">
    <property type="component" value="Unassembled WGS sequence"/>
</dbReference>